<evidence type="ECO:0000313" key="2">
    <source>
        <dbReference type="Proteomes" id="UP000218334"/>
    </source>
</evidence>
<reference evidence="2" key="1">
    <citation type="journal article" date="2017" name="Nat. Ecol. Evol.">
        <title>Genome expansion and lineage-specific genetic innovations in the forest pathogenic fungi Armillaria.</title>
        <authorList>
            <person name="Sipos G."/>
            <person name="Prasanna A.N."/>
            <person name="Walter M.C."/>
            <person name="O'Connor E."/>
            <person name="Balint B."/>
            <person name="Krizsan K."/>
            <person name="Kiss B."/>
            <person name="Hess J."/>
            <person name="Varga T."/>
            <person name="Slot J."/>
            <person name="Riley R."/>
            <person name="Boka B."/>
            <person name="Rigling D."/>
            <person name="Barry K."/>
            <person name="Lee J."/>
            <person name="Mihaltcheva S."/>
            <person name="LaButti K."/>
            <person name="Lipzen A."/>
            <person name="Waldron R."/>
            <person name="Moloney N.M."/>
            <person name="Sperisen C."/>
            <person name="Kredics L."/>
            <person name="Vagvoelgyi C."/>
            <person name="Patrignani A."/>
            <person name="Fitzpatrick D."/>
            <person name="Nagy I."/>
            <person name="Doyle S."/>
            <person name="Anderson J.B."/>
            <person name="Grigoriev I.V."/>
            <person name="Gueldener U."/>
            <person name="Muensterkoetter M."/>
            <person name="Nagy L.G."/>
        </authorList>
    </citation>
    <scope>NUCLEOTIDE SEQUENCE [LARGE SCALE GENOMIC DNA]</scope>
    <source>
        <strain evidence="2">28-4</strain>
    </source>
</reference>
<feature type="non-terminal residue" evidence="1">
    <location>
        <position position="1"/>
    </location>
</feature>
<protein>
    <submittedName>
        <fullName evidence="1">Uncharacterized protein</fullName>
    </submittedName>
</protein>
<organism evidence="1 2">
    <name type="scientific">Armillaria solidipes</name>
    <dbReference type="NCBI Taxonomy" id="1076256"/>
    <lineage>
        <taxon>Eukaryota</taxon>
        <taxon>Fungi</taxon>
        <taxon>Dikarya</taxon>
        <taxon>Basidiomycota</taxon>
        <taxon>Agaricomycotina</taxon>
        <taxon>Agaricomycetes</taxon>
        <taxon>Agaricomycetidae</taxon>
        <taxon>Agaricales</taxon>
        <taxon>Marasmiineae</taxon>
        <taxon>Physalacriaceae</taxon>
        <taxon>Armillaria</taxon>
    </lineage>
</organism>
<evidence type="ECO:0000313" key="1">
    <source>
        <dbReference type="EMBL" id="PBK61964.1"/>
    </source>
</evidence>
<proteinExistence type="predicted"/>
<gene>
    <name evidence="1" type="ORF">ARMSODRAFT_1062406</name>
</gene>
<sequence length="63" mass="7076">VGMFEARDACFGATARNGGHITPTRYHNYHDLKKKHGPEAAKQIIQFRLSHLDKLLSVAEEEA</sequence>
<dbReference type="Proteomes" id="UP000218334">
    <property type="component" value="Unassembled WGS sequence"/>
</dbReference>
<name>A0A2H3AZ45_9AGAR</name>
<accession>A0A2H3AZ45</accession>
<dbReference type="AlphaFoldDB" id="A0A2H3AZ45"/>
<dbReference type="EMBL" id="KZ293471">
    <property type="protein sequence ID" value="PBK61964.1"/>
    <property type="molecule type" value="Genomic_DNA"/>
</dbReference>
<dbReference type="STRING" id="1076256.A0A2H3AZ45"/>
<keyword evidence="2" id="KW-1185">Reference proteome</keyword>